<comment type="caution">
    <text evidence="3">The sequence shown here is derived from an EMBL/GenBank/DDBJ whole genome shotgun (WGS) entry which is preliminary data.</text>
</comment>
<evidence type="ECO:0000256" key="1">
    <source>
        <dbReference type="ARBA" id="ARBA00004479"/>
    </source>
</evidence>
<feature type="region of interest" description="Disordered" evidence="2">
    <location>
        <begin position="23"/>
        <end position="45"/>
    </location>
</feature>
<proteinExistence type="predicted"/>
<dbReference type="GO" id="GO:0016020">
    <property type="term" value="C:membrane"/>
    <property type="evidence" value="ECO:0007669"/>
    <property type="project" value="UniProtKB-SubCell"/>
</dbReference>
<name>A0AAD3QZW0_LATJO</name>
<comment type="subcellular location">
    <subcellularLocation>
        <location evidence="1">Membrane</location>
        <topology evidence="1">Single-pass type I membrane protein</topology>
    </subcellularLocation>
</comment>
<dbReference type="InterPro" id="IPR029021">
    <property type="entry name" value="Prot-tyrosine_phosphatase-like"/>
</dbReference>
<dbReference type="InterPro" id="IPR050713">
    <property type="entry name" value="RTP_Phos/Ushers"/>
</dbReference>
<organism evidence="3 4">
    <name type="scientific">Lates japonicus</name>
    <name type="common">Japanese lates</name>
    <dbReference type="NCBI Taxonomy" id="270547"/>
    <lineage>
        <taxon>Eukaryota</taxon>
        <taxon>Metazoa</taxon>
        <taxon>Chordata</taxon>
        <taxon>Craniata</taxon>
        <taxon>Vertebrata</taxon>
        <taxon>Euteleostomi</taxon>
        <taxon>Actinopterygii</taxon>
        <taxon>Neopterygii</taxon>
        <taxon>Teleostei</taxon>
        <taxon>Neoteleostei</taxon>
        <taxon>Acanthomorphata</taxon>
        <taxon>Carangaria</taxon>
        <taxon>Carangaria incertae sedis</taxon>
        <taxon>Centropomidae</taxon>
        <taxon>Lates</taxon>
    </lineage>
</organism>
<dbReference type="PANTHER" id="PTHR46957">
    <property type="entry name" value="CYTOKINE RECEPTOR"/>
    <property type="match status" value="1"/>
</dbReference>
<gene>
    <name evidence="3" type="ORF">AKAME5_000399200</name>
</gene>
<protein>
    <submittedName>
        <fullName evidence="3">Receptor-type tyrosine-protein phosphatase F-like protein</fullName>
    </submittedName>
</protein>
<dbReference type="AlphaFoldDB" id="A0AAD3QZW0"/>
<dbReference type="Gene3D" id="3.90.190.10">
    <property type="entry name" value="Protein tyrosine phosphatase superfamily"/>
    <property type="match status" value="1"/>
</dbReference>
<dbReference type="SUPFAM" id="SSF52799">
    <property type="entry name" value="(Phosphotyrosine protein) phosphatases II"/>
    <property type="match status" value="1"/>
</dbReference>
<keyword evidence="4" id="KW-1185">Reference proteome</keyword>
<evidence type="ECO:0000313" key="3">
    <source>
        <dbReference type="EMBL" id="GLD50852.1"/>
    </source>
</evidence>
<keyword evidence="3" id="KW-0675">Receptor</keyword>
<evidence type="ECO:0000256" key="2">
    <source>
        <dbReference type="SAM" id="MobiDB-lite"/>
    </source>
</evidence>
<accession>A0AAD3QZW0</accession>
<dbReference type="PANTHER" id="PTHR46957:SF6">
    <property type="entry name" value="PROTEIN-TYROSINE-PHOSPHATASE"/>
    <property type="match status" value="1"/>
</dbReference>
<reference evidence="3" key="1">
    <citation type="submission" date="2022-08" db="EMBL/GenBank/DDBJ databases">
        <title>Genome sequencing of akame (Lates japonicus).</title>
        <authorList>
            <person name="Hashiguchi Y."/>
            <person name="Takahashi H."/>
        </authorList>
    </citation>
    <scope>NUCLEOTIDE SEQUENCE</scope>
    <source>
        <strain evidence="3">Kochi</strain>
    </source>
</reference>
<dbReference type="Proteomes" id="UP001279410">
    <property type="component" value="Unassembled WGS sequence"/>
</dbReference>
<evidence type="ECO:0000313" key="4">
    <source>
        <dbReference type="Proteomes" id="UP001279410"/>
    </source>
</evidence>
<sequence length="178" mass="20211">MSTQVGVKDSCWLPTLLTLWRQKTQPLDPGPSSHRCPNTPRMREHPPIPVIDLADHIDRLKANDGLRFSQEYEQSIDPGQQFTWENSNMEVNKPKNRYANVIAMTTPEWCSPLLMLFQAVTTSTPNYIDGCRSRMPTLPHRDLSLPETLSDFLEDGVEQRSNNYCHDDKTGGVVTGEV</sequence>
<dbReference type="EMBL" id="BRZM01000010">
    <property type="protein sequence ID" value="GLD50852.1"/>
    <property type="molecule type" value="Genomic_DNA"/>
</dbReference>